<evidence type="ECO:0000256" key="2">
    <source>
        <dbReference type="ARBA" id="ARBA00022475"/>
    </source>
</evidence>
<name>E0XYB9_9GAMM</name>
<feature type="transmembrane region" description="Helical" evidence="6">
    <location>
        <begin position="205"/>
        <end position="230"/>
    </location>
</feature>
<feature type="domain" description="Na+/H+ antiporter NhaC-like C-terminal" evidence="7">
    <location>
        <begin position="209"/>
        <end position="493"/>
    </location>
</feature>
<evidence type="ECO:0000256" key="3">
    <source>
        <dbReference type="ARBA" id="ARBA00022692"/>
    </source>
</evidence>
<evidence type="ECO:0000256" key="5">
    <source>
        <dbReference type="ARBA" id="ARBA00023136"/>
    </source>
</evidence>
<protein>
    <submittedName>
        <fullName evidence="9">Predicted permease</fullName>
    </submittedName>
</protein>
<evidence type="ECO:0000259" key="8">
    <source>
        <dbReference type="Pfam" id="PF13726"/>
    </source>
</evidence>
<keyword evidence="2" id="KW-1003">Cell membrane</keyword>
<reference evidence="9" key="1">
    <citation type="journal article" date="2011" name="Environ. Microbiol.">
        <title>Time-series analyses of Monterey Bay coastal microbial picoplankton using a 'genome proxy' microarray.</title>
        <authorList>
            <person name="Rich V.I."/>
            <person name="Pham V.D."/>
            <person name="Eppley J."/>
            <person name="Shi Y."/>
            <person name="DeLong E.F."/>
        </authorList>
    </citation>
    <scope>NUCLEOTIDE SEQUENCE</scope>
</reference>
<dbReference type="PANTHER" id="PTHR37821:SF1">
    <property type="entry name" value="AMINO ACID TRANSPORTER YUIF-RELATED"/>
    <property type="match status" value="1"/>
</dbReference>
<evidence type="ECO:0000256" key="1">
    <source>
        <dbReference type="ARBA" id="ARBA00004651"/>
    </source>
</evidence>
<evidence type="ECO:0000313" key="9">
    <source>
        <dbReference type="EMBL" id="ADI19410.1"/>
    </source>
</evidence>
<dbReference type="InterPro" id="IPR032813">
    <property type="entry name" value="Na_H_antiport_N"/>
</dbReference>
<dbReference type="Pfam" id="PF03553">
    <property type="entry name" value="Na_H_antiporter"/>
    <property type="match status" value="1"/>
</dbReference>
<feature type="transmembrane region" description="Helical" evidence="6">
    <location>
        <begin position="153"/>
        <end position="172"/>
    </location>
</feature>
<dbReference type="GO" id="GO:0005886">
    <property type="term" value="C:plasma membrane"/>
    <property type="evidence" value="ECO:0007669"/>
    <property type="project" value="UniProtKB-SubCell"/>
</dbReference>
<dbReference type="InterPro" id="IPR052576">
    <property type="entry name" value="AA_Transporter-Related"/>
</dbReference>
<feature type="transmembrane region" description="Helical" evidence="6">
    <location>
        <begin position="320"/>
        <end position="339"/>
    </location>
</feature>
<dbReference type="EMBL" id="GU474920">
    <property type="protein sequence ID" value="ADI19410.1"/>
    <property type="molecule type" value="Genomic_DNA"/>
</dbReference>
<proteinExistence type="predicted"/>
<feature type="transmembrane region" description="Helical" evidence="6">
    <location>
        <begin position="391"/>
        <end position="410"/>
    </location>
</feature>
<dbReference type="InterPro" id="IPR018461">
    <property type="entry name" value="Na/H_Antiport_NhaC-like_C"/>
</dbReference>
<keyword evidence="5 6" id="KW-0472">Membrane</keyword>
<organism evidence="9">
    <name type="scientific">uncultured Pseudomonadales bacterium HF0500_12O04</name>
    <dbReference type="NCBI Taxonomy" id="710779"/>
    <lineage>
        <taxon>Bacteria</taxon>
        <taxon>Pseudomonadati</taxon>
        <taxon>Pseudomonadota</taxon>
        <taxon>Gammaproteobacteria</taxon>
        <taxon>Pseudomonadales</taxon>
        <taxon>environmental samples</taxon>
    </lineage>
</organism>
<evidence type="ECO:0000256" key="6">
    <source>
        <dbReference type="SAM" id="Phobius"/>
    </source>
</evidence>
<feature type="transmembrane region" description="Helical" evidence="6">
    <location>
        <begin position="481"/>
        <end position="498"/>
    </location>
</feature>
<feature type="transmembrane region" description="Helical" evidence="6">
    <location>
        <begin position="351"/>
        <end position="371"/>
    </location>
</feature>
<dbReference type="Pfam" id="PF13726">
    <property type="entry name" value="Na_H_antiport_2"/>
    <property type="match status" value="1"/>
</dbReference>
<keyword evidence="3 6" id="KW-0812">Transmembrane</keyword>
<feature type="transmembrane region" description="Helical" evidence="6">
    <location>
        <begin position="178"/>
        <end position="196"/>
    </location>
</feature>
<feature type="transmembrane region" description="Helical" evidence="6">
    <location>
        <begin position="417"/>
        <end position="446"/>
    </location>
</feature>
<feature type="transmembrane region" description="Helical" evidence="6">
    <location>
        <begin position="294"/>
        <end position="314"/>
    </location>
</feature>
<feature type="transmembrane region" description="Helical" evidence="6">
    <location>
        <begin position="81"/>
        <end position="100"/>
    </location>
</feature>
<feature type="domain" description="Putative Na+/H+ antiporter N-terminal" evidence="8">
    <location>
        <begin position="62"/>
        <end position="147"/>
    </location>
</feature>
<evidence type="ECO:0000259" key="7">
    <source>
        <dbReference type="Pfam" id="PF03553"/>
    </source>
</evidence>
<comment type="subcellular location">
    <subcellularLocation>
        <location evidence="1">Cell membrane</location>
        <topology evidence="1">Multi-pass membrane protein</topology>
    </subcellularLocation>
</comment>
<accession>E0XYB9</accession>
<keyword evidence="4 6" id="KW-1133">Transmembrane helix</keyword>
<dbReference type="AlphaFoldDB" id="E0XYB9"/>
<sequence>MKDDCRAAWGMRFDMTPMVLQSVRPQITHTSRSGDWNSLLLPEIFRFTVFYRGARYEVVMMNAVIAAVGIMLVLSLSRVHVVIALIVGALVGGLVGGLGIEATLNAFNGGLGGGAQVALSYAMLGAFAVAIAKSGLAHAMADKALRMVNRQQAVGGNRVKWLLIALLLVVAISSQNILPIHIAFIPLLVPPLLYVLTKLQIDRRLIACVMTFGLITPYMFLPVGFGNIFLNQILLANVSKSGVDISAVNVTHAMAIPALGMLFGLLVAVFISYRKKREYDLGKIEQVEQVAISYNPRTLLVAGVAIAAAFIIQLWLGSMIIGALAGFLIFSASGIVRWRETDDLFTEGMKMMAMIGFIMIAASGFAEVLKATGEVKSLVEASAGWINHSKGVGALLMLLVGLLVTMGIGSSFSTVPILAAIFVPLCVQLGFSPMAIVCIVGTAGALGDAGSPASDSTLGPTSGLNIDGQHHHIWDTVVPTFLHYNLPLLAFGWIAAMVL</sequence>
<dbReference type="PANTHER" id="PTHR37821">
    <property type="entry name" value="AMINO ACID TRANSPORTER YUIF-RELATED"/>
    <property type="match status" value="1"/>
</dbReference>
<evidence type="ECO:0000256" key="4">
    <source>
        <dbReference type="ARBA" id="ARBA00022989"/>
    </source>
</evidence>
<feature type="transmembrane region" description="Helical" evidence="6">
    <location>
        <begin position="120"/>
        <end position="141"/>
    </location>
</feature>
<feature type="transmembrane region" description="Helical" evidence="6">
    <location>
        <begin position="54"/>
        <end position="74"/>
    </location>
</feature>
<feature type="transmembrane region" description="Helical" evidence="6">
    <location>
        <begin position="250"/>
        <end position="273"/>
    </location>
</feature>